<gene>
    <name evidence="1" type="ORF">ElyMa_007035600</name>
</gene>
<dbReference type="AlphaFoldDB" id="A0AAV4JUY0"/>
<accession>A0AAV4JUY0</accession>
<dbReference type="Proteomes" id="UP000762676">
    <property type="component" value="Unassembled WGS sequence"/>
</dbReference>
<evidence type="ECO:0000313" key="2">
    <source>
        <dbReference type="Proteomes" id="UP000762676"/>
    </source>
</evidence>
<dbReference type="EMBL" id="BMAT01014059">
    <property type="protein sequence ID" value="GFS25798.1"/>
    <property type="molecule type" value="Genomic_DNA"/>
</dbReference>
<keyword evidence="2" id="KW-1185">Reference proteome</keyword>
<organism evidence="1 2">
    <name type="scientific">Elysia marginata</name>
    <dbReference type="NCBI Taxonomy" id="1093978"/>
    <lineage>
        <taxon>Eukaryota</taxon>
        <taxon>Metazoa</taxon>
        <taxon>Spiralia</taxon>
        <taxon>Lophotrochozoa</taxon>
        <taxon>Mollusca</taxon>
        <taxon>Gastropoda</taxon>
        <taxon>Heterobranchia</taxon>
        <taxon>Euthyneura</taxon>
        <taxon>Panpulmonata</taxon>
        <taxon>Sacoglossa</taxon>
        <taxon>Placobranchoidea</taxon>
        <taxon>Plakobranchidae</taxon>
        <taxon>Elysia</taxon>
    </lineage>
</organism>
<comment type="caution">
    <text evidence="1">The sequence shown here is derived from an EMBL/GenBank/DDBJ whole genome shotgun (WGS) entry which is preliminary data.</text>
</comment>
<evidence type="ECO:0000313" key="1">
    <source>
        <dbReference type="EMBL" id="GFS25798.1"/>
    </source>
</evidence>
<reference evidence="1 2" key="1">
    <citation type="journal article" date="2021" name="Elife">
        <title>Chloroplast acquisition without the gene transfer in kleptoplastic sea slugs, Plakobranchus ocellatus.</title>
        <authorList>
            <person name="Maeda T."/>
            <person name="Takahashi S."/>
            <person name="Yoshida T."/>
            <person name="Shimamura S."/>
            <person name="Takaki Y."/>
            <person name="Nagai Y."/>
            <person name="Toyoda A."/>
            <person name="Suzuki Y."/>
            <person name="Arimoto A."/>
            <person name="Ishii H."/>
            <person name="Satoh N."/>
            <person name="Nishiyama T."/>
            <person name="Hasebe M."/>
            <person name="Maruyama T."/>
            <person name="Minagawa J."/>
            <person name="Obokata J."/>
            <person name="Shigenobu S."/>
        </authorList>
    </citation>
    <scope>NUCLEOTIDE SEQUENCE [LARGE SCALE GENOMIC DNA]</scope>
</reference>
<protein>
    <submittedName>
        <fullName evidence="1">Uncharacterized protein</fullName>
    </submittedName>
</protein>
<name>A0AAV4JUY0_9GAST</name>
<sequence length="104" mass="11847">MKSVQGFEKIESRYNIDYCVMLCVTWDEDLGSRIDSACNWFDNRLQDEDFNELGLLPVDARNCSPVLIVSHPHGQPKKVTLGRLADRNKEYDLVDYDAGTCACD</sequence>
<proteinExistence type="predicted"/>